<name>A0A3Q9ITA9_9BACT</name>
<gene>
    <name evidence="1" type="ORF">D8S85_16460</name>
</gene>
<protein>
    <recommendedName>
        <fullName evidence="3">DUF4906 domain-containing protein</fullName>
    </recommendedName>
</protein>
<evidence type="ECO:0008006" key="3">
    <source>
        <dbReference type="Google" id="ProtNLM"/>
    </source>
</evidence>
<dbReference type="OrthoDB" id="1082617at2"/>
<proteinExistence type="predicted"/>
<keyword evidence="2" id="KW-1185">Reference proteome</keyword>
<sequence length="1049" mass="117615">MIQRWIHAIMTLAAIAVLSVSCREDEWFDPSPAAREGYVALRFSADVPAMEKVATRAVDPDGGGVQDMTLFCFDSYGLFITTVTAEVISTDVSNGTFQAQVPENTRTVHFLANQVMTDFEQDQFRSKSEAEVMALLEGSSGRMIYWARFACDNSTDELKKQTIAQQMSGKGNSITMLRNHAKVSVNAPEDNGYFTVKGFAVYNTNAFGTVAPYHPEKGFNFTETDWLNDDFVTIPANDAKLSDVTDVTTNMGQYIFESENSADDPVSIVLYGRNAGDTEDRYYRVMLVDEEGDQILIRRNHDYQLNITGRLSFGQTTFAEALEAAATNNVWISISDRVNEVEDSEYILTVEQTDYVLGSELAGSAYTLSYTVKGKDGKKITEADKAEVTWIDNLVAQQGIANTFKIGDDGVGRGTIIINLLSMGANEKLEGTLLVKHRRLERKIKVILVKEQSFAPSWVDTQIYGEIDQSDPTKDRSHVTVMFTVPETAPAELFPLKVYISVGGLDIRPESGMALTVVRDGEKDWYSSGDITPEPDYKYLYIVEHPGVQRVYFHNILSQNEDYQGHLYIEAEHFETMKRVFTYSNTRNSITVEGLKAYNAQGGGIEGYPDDELILYRLVPQKRHANIQFDLQLREKTGDDLEDHQKGDPFNAGEKDEFLLYSRYLDYYEDNETGQAGVDAFDCTFYPDESAAWWQTNNPSGGRMLMFKPKKEILNRPTGSIGKYSIYMKSNRPKSAEVICIASNINGTNAVLPEDNNGVNNEYGGNSYRSVTFELANYNPFRFGARLNYNNEGEQGKEPDREGKTEEVPELLTPLEWTYEPGKPVDIAIDITSFAGSDGNSVDPFGEEFEIYIDAPMLALGSNAGLDDKLYEASSGRFVYKVDSDRETERSYFSGSKVINEDNTPGENVNQSGERKTLHFTTKSIVSAGDIVISSNEEKVVFYSKTFRVTNKSMGGNIYYEDESGSLQPIPSSAFVAFERVSNSSRIGAVTVTADGRYELRLRKEYTFDWYTNPVQFHYKLNGKVYHCTYESLSELFKSQDDVILTLGN</sequence>
<evidence type="ECO:0000313" key="2">
    <source>
        <dbReference type="Proteomes" id="UP000270673"/>
    </source>
</evidence>
<dbReference type="EMBL" id="CP032819">
    <property type="protein sequence ID" value="AZS32081.1"/>
    <property type="molecule type" value="Genomic_DNA"/>
</dbReference>
<organism evidence="1 2">
    <name type="scientific">Butyricimonas faecalis</name>
    <dbReference type="NCBI Taxonomy" id="2093856"/>
    <lineage>
        <taxon>Bacteria</taxon>
        <taxon>Pseudomonadati</taxon>
        <taxon>Bacteroidota</taxon>
        <taxon>Bacteroidia</taxon>
        <taxon>Bacteroidales</taxon>
        <taxon>Odoribacteraceae</taxon>
        <taxon>Butyricimonas</taxon>
    </lineage>
</organism>
<evidence type="ECO:0000313" key="1">
    <source>
        <dbReference type="EMBL" id="AZS32081.1"/>
    </source>
</evidence>
<dbReference type="KEGG" id="buy:D8S85_16460"/>
<dbReference type="Proteomes" id="UP000270673">
    <property type="component" value="Chromosome"/>
</dbReference>
<dbReference type="AlphaFoldDB" id="A0A3Q9ITA9"/>
<reference evidence="1 2" key="1">
    <citation type="submission" date="2018-10" db="EMBL/GenBank/DDBJ databases">
        <title>Butyricimonas faecalis sp. nov., isolated from human faeces and emended description of the genus Butyricimonas.</title>
        <authorList>
            <person name="Le Roy T."/>
            <person name="Van der Smissen P."/>
            <person name="Paquot A."/>
            <person name="Delzenne N."/>
            <person name="Muccioli G."/>
            <person name="Collet J.-F."/>
            <person name="Cani P.D."/>
        </authorList>
    </citation>
    <scope>NUCLEOTIDE SEQUENCE [LARGE SCALE GENOMIC DNA]</scope>
    <source>
        <strain evidence="1 2">H184</strain>
    </source>
</reference>
<accession>A0A3Q9ITA9</accession>
<dbReference type="PROSITE" id="PS51257">
    <property type="entry name" value="PROKAR_LIPOPROTEIN"/>
    <property type="match status" value="1"/>
</dbReference>